<evidence type="ECO:0000313" key="1">
    <source>
        <dbReference type="EMBL" id="KAH7998592.1"/>
    </source>
</evidence>
<dbReference type="EMBL" id="CM037625">
    <property type="protein sequence ID" value="KAH7998592.1"/>
    <property type="molecule type" value="Genomic_DNA"/>
</dbReference>
<dbReference type="Proteomes" id="UP000827872">
    <property type="component" value="Linkage Group LG12"/>
</dbReference>
<gene>
    <name evidence="1" type="ORF">K3G42_018227</name>
</gene>
<keyword evidence="2" id="KW-1185">Reference proteome</keyword>
<organism evidence="1 2">
    <name type="scientific">Sphaerodactylus townsendi</name>
    <dbReference type="NCBI Taxonomy" id="933632"/>
    <lineage>
        <taxon>Eukaryota</taxon>
        <taxon>Metazoa</taxon>
        <taxon>Chordata</taxon>
        <taxon>Craniata</taxon>
        <taxon>Vertebrata</taxon>
        <taxon>Euteleostomi</taxon>
        <taxon>Lepidosauria</taxon>
        <taxon>Squamata</taxon>
        <taxon>Bifurcata</taxon>
        <taxon>Gekkota</taxon>
        <taxon>Sphaerodactylidae</taxon>
        <taxon>Sphaerodactylus</taxon>
    </lineage>
</organism>
<reference evidence="1" key="1">
    <citation type="submission" date="2021-08" db="EMBL/GenBank/DDBJ databases">
        <title>The first chromosome-level gecko genome reveals the dynamic sex chromosomes of Neotropical dwarf geckos (Sphaerodactylidae: Sphaerodactylus).</title>
        <authorList>
            <person name="Pinto B.J."/>
            <person name="Keating S.E."/>
            <person name="Gamble T."/>
        </authorList>
    </citation>
    <scope>NUCLEOTIDE SEQUENCE</scope>
    <source>
        <strain evidence="1">TG3544</strain>
    </source>
</reference>
<sequence>MKRMYLCLSKAAINLAKLKLFRHYYVMIVCYIYFTRIIAIFIRIAVPFQWKWLYQVLDEMATLVFFILTGYKFRPASDNPYLQLSQDDEDNLDMEAV</sequence>
<accession>A0ACB8F1B9</accession>
<proteinExistence type="predicted"/>
<protein>
    <submittedName>
        <fullName evidence="1">Uncharacterized protein</fullName>
    </submittedName>
</protein>
<name>A0ACB8F1B9_9SAUR</name>
<evidence type="ECO:0000313" key="2">
    <source>
        <dbReference type="Proteomes" id="UP000827872"/>
    </source>
</evidence>
<comment type="caution">
    <text evidence="1">The sequence shown here is derived from an EMBL/GenBank/DDBJ whole genome shotgun (WGS) entry which is preliminary data.</text>
</comment>